<protein>
    <submittedName>
        <fullName evidence="3">Uncharacterized protein LOC111089905</fullName>
    </submittedName>
</protein>
<dbReference type="GeneID" id="111089905"/>
<evidence type="ECO:0000313" key="2">
    <source>
        <dbReference type="Proteomes" id="UP000694941"/>
    </source>
</evidence>
<dbReference type="Proteomes" id="UP000694941">
    <property type="component" value="Unplaced"/>
</dbReference>
<gene>
    <name evidence="3" type="primary">LOC111089905</name>
</gene>
<feature type="compositionally biased region" description="Basic and acidic residues" evidence="1">
    <location>
        <begin position="1"/>
        <end position="17"/>
    </location>
</feature>
<evidence type="ECO:0000313" key="3">
    <source>
        <dbReference type="RefSeq" id="XP_022258866.1"/>
    </source>
</evidence>
<name>A0ABM1TSL0_LIMPO</name>
<dbReference type="RefSeq" id="XP_022258866.1">
    <property type="nucleotide sequence ID" value="XM_022403158.1"/>
</dbReference>
<feature type="region of interest" description="Disordered" evidence="1">
    <location>
        <begin position="153"/>
        <end position="202"/>
    </location>
</feature>
<feature type="region of interest" description="Disordered" evidence="1">
    <location>
        <begin position="1"/>
        <end position="95"/>
    </location>
</feature>
<evidence type="ECO:0000256" key="1">
    <source>
        <dbReference type="SAM" id="MobiDB-lite"/>
    </source>
</evidence>
<reference evidence="3" key="1">
    <citation type="submission" date="2025-08" db="UniProtKB">
        <authorList>
            <consortium name="RefSeq"/>
        </authorList>
    </citation>
    <scope>IDENTIFICATION</scope>
    <source>
        <tissue evidence="3">Muscle</tissue>
    </source>
</reference>
<organism evidence="2 3">
    <name type="scientific">Limulus polyphemus</name>
    <name type="common">Atlantic horseshoe crab</name>
    <dbReference type="NCBI Taxonomy" id="6850"/>
    <lineage>
        <taxon>Eukaryota</taxon>
        <taxon>Metazoa</taxon>
        <taxon>Ecdysozoa</taxon>
        <taxon>Arthropoda</taxon>
        <taxon>Chelicerata</taxon>
        <taxon>Merostomata</taxon>
        <taxon>Xiphosura</taxon>
        <taxon>Limulidae</taxon>
        <taxon>Limulus</taxon>
    </lineage>
</organism>
<keyword evidence="2" id="KW-1185">Reference proteome</keyword>
<sequence>MAKADHSENIEKTTKADDSDDSDFIATDSGRHSFQAEDENDQPDNEEILIDIPTIRPPVGFRSPVDEEYLSENLKLQKEPQNPSPAIDCYSSKPDSDLDWTYPKIPKVKIIHSNFESSEKSIKRAADKNEWLPEKEMELFQNKETLRRSYRSFNRHTGKEYNSSPNGRRYQQKRNPTLEKRHRSLERTDIRCHRNQRKESRSVDRLDLRDDLHHTISKGSEDRDFINEQNKGETHNHEQENYDNSELCERKIGIIETDFNEFGDSSNVSSADRQTNGVGAKIISSNCESGYSDGMVRSSPLPSPEENDKHWENVYNFLPDNSNQLRKPDKKKVWDIFNVGLSEATERHGGSIDLSYKISNSDELGERRLETVVEEKPDWKNDDPIVGNVDRPSTSVWNEKEVKYVDSSGFFFRPNTTLFGSLLDVESSQVQTANKTLLEEPIRPVTKMFPLPVAYRNNLLLRRKFNSDLYSGVEKTTDATCSLYDTCNNDENHAPTDSISALVHREITEAVKEMNGWL</sequence>
<feature type="compositionally biased region" description="Acidic residues" evidence="1">
    <location>
        <begin position="36"/>
        <end position="49"/>
    </location>
</feature>
<accession>A0ABM1TSL0</accession>
<feature type="compositionally biased region" description="Basic and acidic residues" evidence="1">
    <location>
        <begin position="185"/>
        <end position="202"/>
    </location>
</feature>
<proteinExistence type="predicted"/>